<evidence type="ECO:0000256" key="2">
    <source>
        <dbReference type="ARBA" id="ARBA00022490"/>
    </source>
</evidence>
<accession>A0AAN8KD52</accession>
<dbReference type="InterPro" id="IPR013083">
    <property type="entry name" value="Znf_RING/FYVE/PHD"/>
</dbReference>
<evidence type="ECO:0000313" key="12">
    <source>
        <dbReference type="Proteomes" id="UP001347796"/>
    </source>
</evidence>
<evidence type="ECO:0000256" key="1">
    <source>
        <dbReference type="ARBA" id="ARBA00004496"/>
    </source>
</evidence>
<proteinExistence type="predicted"/>
<dbReference type="PROSITE" id="PS50089">
    <property type="entry name" value="ZF_RING_2"/>
    <property type="match status" value="1"/>
</dbReference>
<evidence type="ECO:0000256" key="6">
    <source>
        <dbReference type="PROSITE-ProRule" id="PRU00175"/>
    </source>
</evidence>
<dbReference type="InterPro" id="IPR002083">
    <property type="entry name" value="MATH/TRAF_dom"/>
</dbReference>
<dbReference type="Gene3D" id="3.30.160.60">
    <property type="entry name" value="Classic Zinc Finger"/>
    <property type="match status" value="1"/>
</dbReference>
<dbReference type="SUPFAM" id="SSF57850">
    <property type="entry name" value="RING/U-box"/>
    <property type="match status" value="1"/>
</dbReference>
<comment type="caution">
    <text evidence="11">The sequence shown here is derived from an EMBL/GenBank/DDBJ whole genome shotgun (WGS) entry which is preliminary data.</text>
</comment>
<dbReference type="PANTHER" id="PTHR25462">
    <property type="entry name" value="BONUS, ISOFORM C-RELATED"/>
    <property type="match status" value="1"/>
</dbReference>
<dbReference type="Gene3D" id="3.30.40.10">
    <property type="entry name" value="Zinc/RING finger domain, C3HC4 (zinc finger)"/>
    <property type="match status" value="1"/>
</dbReference>
<dbReference type="GO" id="GO:0008270">
    <property type="term" value="F:zinc ion binding"/>
    <property type="evidence" value="ECO:0007669"/>
    <property type="project" value="UniProtKB-KW"/>
</dbReference>
<feature type="domain" description="RING-type" evidence="10">
    <location>
        <begin position="10"/>
        <end position="53"/>
    </location>
</feature>
<evidence type="ECO:0000256" key="4">
    <source>
        <dbReference type="ARBA" id="ARBA00022771"/>
    </source>
</evidence>
<dbReference type="CDD" id="cd00121">
    <property type="entry name" value="MATH"/>
    <property type="match status" value="1"/>
</dbReference>
<evidence type="ECO:0000256" key="9">
    <source>
        <dbReference type="SAM" id="Phobius"/>
    </source>
</evidence>
<dbReference type="GO" id="GO:0061630">
    <property type="term" value="F:ubiquitin protein ligase activity"/>
    <property type="evidence" value="ECO:0007669"/>
    <property type="project" value="TreeGrafter"/>
</dbReference>
<dbReference type="GO" id="GO:0005737">
    <property type="term" value="C:cytoplasm"/>
    <property type="evidence" value="ECO:0007669"/>
    <property type="project" value="UniProtKB-SubCell"/>
</dbReference>
<keyword evidence="5" id="KW-0862">Zinc</keyword>
<reference evidence="11 12" key="1">
    <citation type="submission" date="2024-01" db="EMBL/GenBank/DDBJ databases">
        <title>The genome of the rayed Mediterranean limpet Patella caerulea (Linnaeus, 1758).</title>
        <authorList>
            <person name="Anh-Thu Weber A."/>
            <person name="Halstead-Nussloch G."/>
        </authorList>
    </citation>
    <scope>NUCLEOTIDE SEQUENCE [LARGE SCALE GENOMIC DNA]</scope>
    <source>
        <strain evidence="11">AATW-2023a</strain>
        <tissue evidence="11">Whole specimen</tissue>
    </source>
</reference>
<feature type="coiled-coil region" evidence="7">
    <location>
        <begin position="120"/>
        <end position="147"/>
    </location>
</feature>
<dbReference type="GO" id="GO:0005654">
    <property type="term" value="C:nucleoplasm"/>
    <property type="evidence" value="ECO:0007669"/>
    <property type="project" value="TreeGrafter"/>
</dbReference>
<protein>
    <recommendedName>
        <fullName evidence="10">RING-type domain-containing protein</fullName>
    </recommendedName>
</protein>
<keyword evidence="9" id="KW-1133">Transmembrane helix</keyword>
<keyword evidence="9" id="KW-0472">Membrane</keyword>
<keyword evidence="2" id="KW-0963">Cytoplasm</keyword>
<dbReference type="AlphaFoldDB" id="A0AAN8KD52"/>
<name>A0AAN8KD52_PATCE</name>
<evidence type="ECO:0000256" key="5">
    <source>
        <dbReference type="ARBA" id="ARBA00022833"/>
    </source>
</evidence>
<evidence type="ECO:0000256" key="3">
    <source>
        <dbReference type="ARBA" id="ARBA00022723"/>
    </source>
</evidence>
<keyword evidence="12" id="KW-1185">Reference proteome</keyword>
<dbReference type="InterPro" id="IPR001841">
    <property type="entry name" value="Znf_RING"/>
</dbReference>
<keyword evidence="7" id="KW-0175">Coiled coil</keyword>
<feature type="compositionally biased region" description="Basic and acidic residues" evidence="8">
    <location>
        <begin position="235"/>
        <end position="269"/>
    </location>
</feature>
<dbReference type="InterPro" id="IPR027370">
    <property type="entry name" value="Znf-RING_euk"/>
</dbReference>
<evidence type="ECO:0000256" key="7">
    <source>
        <dbReference type="SAM" id="Coils"/>
    </source>
</evidence>
<dbReference type="SMART" id="SM00184">
    <property type="entry name" value="RING"/>
    <property type="match status" value="1"/>
</dbReference>
<feature type="region of interest" description="Disordered" evidence="8">
    <location>
        <begin position="235"/>
        <end position="270"/>
    </location>
</feature>
<dbReference type="InterPro" id="IPR017907">
    <property type="entry name" value="Znf_RING_CS"/>
</dbReference>
<comment type="subcellular location">
    <subcellularLocation>
        <location evidence="1">Cytoplasm</location>
    </subcellularLocation>
</comment>
<sequence>MANEHNNTSCSICLNEFNKPKIIDCHHTFCESCLTDYVAKAVTNNQFLCPLCRKEITVPDGGVKDFSANFYIADTPQVPPQQTSRCMCTLHLREKELFCCKCCEAVCIRCCISGHAGHSLETVHDVENKLRRELEQLREDNQANAVKDQETLTKCKKQPFKKEDSRAWLAKRMERSEALERKISTVLENQNLCEMLDEISKFGIILVSAKNVNTTDVVSRPIADTNCGELLAEDKENHATETDKLDERGDQNSLFRLRDEGSPNRREFESGELNYNLQSEDLNAASLRRSDLLDPSVPRQTIYFCGNTIIHSFHINLYGKKYTSLSSPTFDILGELWSLECKCEDRNRKSINLRIYLKRMSVSSSSIFAEFAMVISRRTGTESVAIENGFNFTRRSNVYQCSDLQLEHDNLIYDNAITVTVFFYEVKVPSRSGIYFSRVPVIKTSALGDLLGILILFVLTLILIKLIT</sequence>
<dbReference type="Pfam" id="PF13445">
    <property type="entry name" value="zf-RING_UBOX"/>
    <property type="match status" value="1"/>
</dbReference>
<keyword evidence="4 6" id="KW-0863">Zinc-finger</keyword>
<dbReference type="EMBL" id="JAZGQO010000002">
    <property type="protein sequence ID" value="KAK6190404.1"/>
    <property type="molecule type" value="Genomic_DNA"/>
</dbReference>
<evidence type="ECO:0000256" key="8">
    <source>
        <dbReference type="SAM" id="MobiDB-lite"/>
    </source>
</evidence>
<dbReference type="PANTHER" id="PTHR25462:SF296">
    <property type="entry name" value="MEIOTIC P26, ISOFORM F"/>
    <property type="match status" value="1"/>
</dbReference>
<feature type="transmembrane region" description="Helical" evidence="9">
    <location>
        <begin position="446"/>
        <end position="467"/>
    </location>
</feature>
<evidence type="ECO:0000313" key="11">
    <source>
        <dbReference type="EMBL" id="KAK6190404.1"/>
    </source>
</evidence>
<evidence type="ECO:0000259" key="10">
    <source>
        <dbReference type="PROSITE" id="PS50089"/>
    </source>
</evidence>
<keyword evidence="9" id="KW-0812">Transmembrane</keyword>
<dbReference type="SUPFAM" id="SSF57845">
    <property type="entry name" value="B-box zinc-binding domain"/>
    <property type="match status" value="1"/>
</dbReference>
<dbReference type="InterPro" id="IPR047153">
    <property type="entry name" value="TRIM45/56/19-like"/>
</dbReference>
<organism evidence="11 12">
    <name type="scientific">Patella caerulea</name>
    <name type="common">Rayed Mediterranean limpet</name>
    <dbReference type="NCBI Taxonomy" id="87958"/>
    <lineage>
        <taxon>Eukaryota</taxon>
        <taxon>Metazoa</taxon>
        <taxon>Spiralia</taxon>
        <taxon>Lophotrochozoa</taxon>
        <taxon>Mollusca</taxon>
        <taxon>Gastropoda</taxon>
        <taxon>Patellogastropoda</taxon>
        <taxon>Patelloidea</taxon>
        <taxon>Patellidae</taxon>
        <taxon>Patella</taxon>
    </lineage>
</organism>
<dbReference type="Proteomes" id="UP001347796">
    <property type="component" value="Unassembled WGS sequence"/>
</dbReference>
<gene>
    <name evidence="11" type="ORF">SNE40_002283</name>
</gene>
<dbReference type="PROSITE" id="PS00518">
    <property type="entry name" value="ZF_RING_1"/>
    <property type="match status" value="1"/>
</dbReference>
<keyword evidence="3" id="KW-0479">Metal-binding</keyword>